<name>A0A5S3Y0F7_9GAMM</name>
<feature type="non-terminal residue" evidence="1">
    <location>
        <position position="104"/>
    </location>
</feature>
<feature type="non-terminal residue" evidence="1">
    <location>
        <position position="1"/>
    </location>
</feature>
<proteinExistence type="predicted"/>
<reference evidence="1 2" key="1">
    <citation type="submission" date="2017-12" db="EMBL/GenBank/DDBJ databases">
        <authorList>
            <person name="Paulsen S."/>
            <person name="Gram L.K."/>
        </authorList>
    </citation>
    <scope>NUCLEOTIDE SEQUENCE [LARGE SCALE GENOMIC DNA]</scope>
    <source>
        <strain evidence="1 2">S2897</strain>
    </source>
</reference>
<gene>
    <name evidence="1" type="ORF">CWC05_24165</name>
</gene>
<accession>A0A5S3Y0F7</accession>
<dbReference type="Proteomes" id="UP000305874">
    <property type="component" value="Unassembled WGS sequence"/>
</dbReference>
<comment type="caution">
    <text evidence="1">The sequence shown here is derived from an EMBL/GenBank/DDBJ whole genome shotgun (WGS) entry which is preliminary data.</text>
</comment>
<evidence type="ECO:0000313" key="1">
    <source>
        <dbReference type="EMBL" id="TMP65208.1"/>
    </source>
</evidence>
<sequence length="104" mass="11758">FDQPYILNTGEAMMLYSFTPTNNMLSLTEEAKTNIRNTNTNPAIEKNNTYLVSIDLWKDANFQDRVTIIHADNGRNNFDSLDAPKLFQSGYNLFSKSTDGKSLA</sequence>
<dbReference type="EMBL" id="PNCG01001143">
    <property type="protein sequence ID" value="TMP65208.1"/>
    <property type="molecule type" value="Genomic_DNA"/>
</dbReference>
<reference evidence="2" key="2">
    <citation type="submission" date="2019-06" db="EMBL/GenBank/DDBJ databases">
        <title>Co-occurence of chitin degradation, pigmentation and bioactivity in marine Pseudoalteromonas.</title>
        <authorList>
            <person name="Sonnenschein E.C."/>
            <person name="Bech P.K."/>
        </authorList>
    </citation>
    <scope>NUCLEOTIDE SEQUENCE [LARGE SCALE GENOMIC DNA]</scope>
    <source>
        <strain evidence="2">S2897</strain>
    </source>
</reference>
<dbReference type="AlphaFoldDB" id="A0A5S3Y0F7"/>
<protein>
    <submittedName>
        <fullName evidence="1">Uncharacterized protein</fullName>
    </submittedName>
</protein>
<organism evidence="1 2">
    <name type="scientific">Pseudoalteromonas ruthenica</name>
    <dbReference type="NCBI Taxonomy" id="151081"/>
    <lineage>
        <taxon>Bacteria</taxon>
        <taxon>Pseudomonadati</taxon>
        <taxon>Pseudomonadota</taxon>
        <taxon>Gammaproteobacteria</taxon>
        <taxon>Alteromonadales</taxon>
        <taxon>Pseudoalteromonadaceae</taxon>
        <taxon>Pseudoalteromonas</taxon>
    </lineage>
</organism>
<evidence type="ECO:0000313" key="2">
    <source>
        <dbReference type="Proteomes" id="UP000305874"/>
    </source>
</evidence>